<dbReference type="AlphaFoldDB" id="A0A024GIU5"/>
<evidence type="ECO:0008006" key="3">
    <source>
        <dbReference type="Google" id="ProtNLM"/>
    </source>
</evidence>
<evidence type="ECO:0000313" key="1">
    <source>
        <dbReference type="EMBL" id="CCI46269.1"/>
    </source>
</evidence>
<gene>
    <name evidence="1" type="ORF">BN9_071980</name>
</gene>
<dbReference type="EMBL" id="CAIX01000121">
    <property type="protein sequence ID" value="CCI46269.1"/>
    <property type="molecule type" value="Genomic_DNA"/>
</dbReference>
<reference evidence="1 2" key="1">
    <citation type="submission" date="2012-05" db="EMBL/GenBank/DDBJ databases">
        <title>Recombination and specialization in a pathogen metapopulation.</title>
        <authorList>
            <person name="Gardiner A."/>
            <person name="Kemen E."/>
            <person name="Schultz-Larsen T."/>
            <person name="MacLean D."/>
            <person name="Van Oosterhout C."/>
            <person name="Jones J.D.G."/>
        </authorList>
    </citation>
    <scope>NUCLEOTIDE SEQUENCE [LARGE SCALE GENOMIC DNA]</scope>
    <source>
        <strain evidence="1 2">Ac Nc2</strain>
    </source>
</reference>
<proteinExistence type="predicted"/>
<comment type="caution">
    <text evidence="1">The sequence shown here is derived from an EMBL/GenBank/DDBJ whole genome shotgun (WGS) entry which is preliminary data.</text>
</comment>
<name>A0A024GIU5_9STRA</name>
<dbReference type="Proteomes" id="UP000053237">
    <property type="component" value="Unassembled WGS sequence"/>
</dbReference>
<sequence>MKFRLYKASKLLFSCHVVHHQAHSKHEPKISQQDVNRIRDLQIRDIRISKRARAQEIQTILIDGTSAQCILGSKNADQEEEMRTFSEYLKQRDRVAIALFPNDMLGLIIPMENSSILHFLVVKAKMTHVKAGEKHASSGEKHHIETEAVLSITQKNMSHTKTPLAPICGEVAAFDTMRSKNTCHSQASESASKQKQLQEFSKRLTYFQTMQFHVLQQWSMTEVSTDHELGQDREQDDT</sequence>
<organism evidence="1 2">
    <name type="scientific">Albugo candida</name>
    <dbReference type="NCBI Taxonomy" id="65357"/>
    <lineage>
        <taxon>Eukaryota</taxon>
        <taxon>Sar</taxon>
        <taxon>Stramenopiles</taxon>
        <taxon>Oomycota</taxon>
        <taxon>Peronosporomycetes</taxon>
        <taxon>Albuginales</taxon>
        <taxon>Albuginaceae</taxon>
        <taxon>Albugo</taxon>
    </lineage>
</organism>
<evidence type="ECO:0000313" key="2">
    <source>
        <dbReference type="Proteomes" id="UP000053237"/>
    </source>
</evidence>
<keyword evidence="2" id="KW-1185">Reference proteome</keyword>
<accession>A0A024GIU5</accession>
<dbReference type="InParanoid" id="A0A024GIU5"/>
<protein>
    <recommendedName>
        <fullName evidence="3">Spen paralogue and orthologue SPOC C-terminal domain-containing protein</fullName>
    </recommendedName>
</protein>